<accession>A0A0B6YMD6</accession>
<dbReference type="EMBL" id="HACG01009795">
    <property type="protein sequence ID" value="CEK56660.1"/>
    <property type="molecule type" value="Transcribed_RNA"/>
</dbReference>
<protein>
    <submittedName>
        <fullName evidence="2">Uncharacterized protein</fullName>
    </submittedName>
</protein>
<feature type="non-terminal residue" evidence="2">
    <location>
        <position position="87"/>
    </location>
</feature>
<name>A0A0B6YMD6_9EUPU</name>
<gene>
    <name evidence="2" type="primary">ORF28203</name>
</gene>
<proteinExistence type="predicted"/>
<sequence>PLANERASNDPVEVPTVQSIKSANDSSPKILLDANNKQITETNPLIPPPSNDNAIYPFLFPSIIPLLEEKSPVEVPVSVESVKLSLD</sequence>
<evidence type="ECO:0000256" key="1">
    <source>
        <dbReference type="SAM" id="MobiDB-lite"/>
    </source>
</evidence>
<reference evidence="2" key="1">
    <citation type="submission" date="2014-12" db="EMBL/GenBank/DDBJ databases">
        <title>Insight into the proteome of Arion vulgaris.</title>
        <authorList>
            <person name="Aradska J."/>
            <person name="Bulat T."/>
            <person name="Smidak R."/>
            <person name="Sarate P."/>
            <person name="Gangsoo J."/>
            <person name="Sialana F."/>
            <person name="Bilban M."/>
            <person name="Lubec G."/>
        </authorList>
    </citation>
    <scope>NUCLEOTIDE SEQUENCE</scope>
    <source>
        <tissue evidence="2">Skin</tissue>
    </source>
</reference>
<evidence type="ECO:0000313" key="2">
    <source>
        <dbReference type="EMBL" id="CEK56660.1"/>
    </source>
</evidence>
<feature type="region of interest" description="Disordered" evidence="1">
    <location>
        <begin position="1"/>
        <end position="27"/>
    </location>
</feature>
<organism evidence="2">
    <name type="scientific">Arion vulgaris</name>
    <dbReference type="NCBI Taxonomy" id="1028688"/>
    <lineage>
        <taxon>Eukaryota</taxon>
        <taxon>Metazoa</taxon>
        <taxon>Spiralia</taxon>
        <taxon>Lophotrochozoa</taxon>
        <taxon>Mollusca</taxon>
        <taxon>Gastropoda</taxon>
        <taxon>Heterobranchia</taxon>
        <taxon>Euthyneura</taxon>
        <taxon>Panpulmonata</taxon>
        <taxon>Eupulmonata</taxon>
        <taxon>Stylommatophora</taxon>
        <taxon>Helicina</taxon>
        <taxon>Arionoidea</taxon>
        <taxon>Arionidae</taxon>
        <taxon>Arion</taxon>
    </lineage>
</organism>
<dbReference type="AlphaFoldDB" id="A0A0B6YMD6"/>
<feature type="non-terminal residue" evidence="2">
    <location>
        <position position="1"/>
    </location>
</feature>
<feature type="compositionally biased region" description="Polar residues" evidence="1">
    <location>
        <begin position="16"/>
        <end position="27"/>
    </location>
</feature>